<evidence type="ECO:0000259" key="4">
    <source>
        <dbReference type="Pfam" id="PF01676"/>
    </source>
</evidence>
<evidence type="ECO:0000256" key="1">
    <source>
        <dbReference type="ARBA" id="ARBA00010373"/>
    </source>
</evidence>
<dbReference type="Pfam" id="PF01676">
    <property type="entry name" value="Metalloenzyme"/>
    <property type="match status" value="1"/>
</dbReference>
<dbReference type="PANTHER" id="PTHR21110:SF0">
    <property type="entry name" value="PHOSPHOPENTOMUTASE"/>
    <property type="match status" value="1"/>
</dbReference>
<dbReference type="EC" id="5.4.2.7" evidence="5"/>
<dbReference type="SUPFAM" id="SSF53649">
    <property type="entry name" value="Alkaline phosphatase-like"/>
    <property type="match status" value="1"/>
</dbReference>
<gene>
    <name evidence="5" type="ORF">Q0A17_16725</name>
</gene>
<dbReference type="InterPro" id="IPR017850">
    <property type="entry name" value="Alkaline_phosphatase_core_sf"/>
</dbReference>
<keyword evidence="2" id="KW-0479">Metal-binding</keyword>
<keyword evidence="3" id="KW-0464">Manganese</keyword>
<accession>A0ABT8PYF0</accession>
<evidence type="ECO:0000256" key="2">
    <source>
        <dbReference type="ARBA" id="ARBA00022723"/>
    </source>
</evidence>
<proteinExistence type="inferred from homology"/>
<feature type="domain" description="Metalloenzyme" evidence="4">
    <location>
        <begin position="3"/>
        <end position="388"/>
    </location>
</feature>
<dbReference type="PANTHER" id="PTHR21110">
    <property type="entry name" value="PHOSPHOPENTOMUTASE"/>
    <property type="match status" value="1"/>
</dbReference>
<keyword evidence="6" id="KW-1185">Reference proteome</keyword>
<dbReference type="InterPro" id="IPR024052">
    <property type="entry name" value="Phosphopentomutase_DeoB_cap_sf"/>
</dbReference>
<dbReference type="EMBL" id="JAUJYW010000006">
    <property type="protein sequence ID" value="MDN8601038.1"/>
    <property type="molecule type" value="Genomic_DNA"/>
</dbReference>
<dbReference type="InterPro" id="IPR010045">
    <property type="entry name" value="DeoB"/>
</dbReference>
<dbReference type="Proteomes" id="UP001174867">
    <property type="component" value="Unassembled WGS sequence"/>
</dbReference>
<reference evidence="5 6" key="1">
    <citation type="submission" date="2023-07" db="EMBL/GenBank/DDBJ databases">
        <title>Citrobacter selenititolerans sp. nov., isolated from seleniferous soil.</title>
        <authorList>
            <person name="Zhang S."/>
            <person name="Li K."/>
            <person name="Peng J."/>
            <person name="Wang H."/>
            <person name="Sun J."/>
            <person name="Guo Y."/>
        </authorList>
    </citation>
    <scope>NUCLEOTIDE SEQUENCE [LARGE SCALE GENOMIC DNA]</scope>
    <source>
        <strain evidence="5 6">S2-9</strain>
    </source>
</reference>
<evidence type="ECO:0000313" key="5">
    <source>
        <dbReference type="EMBL" id="MDN8601038.1"/>
    </source>
</evidence>
<name>A0ABT8PYF0_9ENTR</name>
<dbReference type="Gene3D" id="3.40.720.10">
    <property type="entry name" value="Alkaline Phosphatase, subunit A"/>
    <property type="match status" value="1"/>
</dbReference>
<dbReference type="InterPro" id="IPR006124">
    <property type="entry name" value="Metalloenzyme"/>
</dbReference>
<organism evidence="5 6">
    <name type="scientific">Citrobacter enshiensis</name>
    <dbReference type="NCBI Taxonomy" id="2971264"/>
    <lineage>
        <taxon>Bacteria</taxon>
        <taxon>Pseudomonadati</taxon>
        <taxon>Pseudomonadota</taxon>
        <taxon>Gammaproteobacteria</taxon>
        <taxon>Enterobacterales</taxon>
        <taxon>Enterobacteriaceae</taxon>
        <taxon>Citrobacter</taxon>
    </lineage>
</organism>
<keyword evidence="5" id="KW-0413">Isomerase</keyword>
<dbReference type="RefSeq" id="WP_301700488.1">
    <property type="nucleotide sequence ID" value="NZ_JAUJYW010000006.1"/>
</dbReference>
<dbReference type="Gene3D" id="3.30.70.1250">
    <property type="entry name" value="Phosphopentomutase"/>
    <property type="match status" value="1"/>
</dbReference>
<protein>
    <submittedName>
        <fullName evidence="5">Phosphopentomutase</fullName>
        <ecNumber evidence="5">5.4.2.7</ecNumber>
    </submittedName>
</protein>
<dbReference type="CDD" id="cd16009">
    <property type="entry name" value="PPM"/>
    <property type="match status" value="1"/>
</dbReference>
<evidence type="ECO:0000313" key="6">
    <source>
        <dbReference type="Proteomes" id="UP001174867"/>
    </source>
</evidence>
<dbReference type="PIRSF" id="PIRSF001491">
    <property type="entry name" value="Ppentomutase"/>
    <property type="match status" value="1"/>
</dbReference>
<evidence type="ECO:0000256" key="3">
    <source>
        <dbReference type="ARBA" id="ARBA00023211"/>
    </source>
</evidence>
<comment type="caution">
    <text evidence="5">The sequence shown here is derived from an EMBL/GenBank/DDBJ whole genome shotgun (WGS) entry which is preliminary data.</text>
</comment>
<sequence length="408" mass="44180">MARFVVVVIDSFGVGAMKDVAQIRPQDAGANTCGHILSQQPQLRLPTLEKLGLMNALGYTPGVMKPSTSAVWGVAELQHEGGDTFMGHQEILGSRPQAPLRMPFSEVIGRVEQALKTAGWQVERRGDGLAFLWVNQAVAIGDNLEADLGQVYNITANLSVIDFDEVVKIGRTVREHAQVGRVIAFGGMLKDSQQILDAVETKAERFIGINAPRSGAYENGFQVVHMGYGVDAQVQVPQKLHEVGVPTVLVGKVADIVSNPHGRSWQNLVDSQRIMDITRDEFNAEQTAFICTNIQETDLAGHAEDVARYAERLQVVDSNLTRLLSDMGPDDYLVVMADHGNDPTIGHSHHTREVVPVLVYRQGLEPAQLGVRATLSDVGATVCEFFGAAAPQNGTSFLSALRLTGDAL</sequence>
<comment type="similarity">
    <text evidence="1">Belongs to the phosphopentomutase family.</text>
</comment>
<dbReference type="NCBIfam" id="NF009049">
    <property type="entry name" value="PRK12383.1"/>
    <property type="match status" value="1"/>
</dbReference>
<dbReference type="GO" id="GO:0008973">
    <property type="term" value="F:phosphopentomutase activity"/>
    <property type="evidence" value="ECO:0007669"/>
    <property type="project" value="UniProtKB-EC"/>
</dbReference>